<protein>
    <submittedName>
        <fullName evidence="1">Saccharopine dehydrogenase</fullName>
    </submittedName>
</protein>
<dbReference type="PANTHER" id="PTHR43796">
    <property type="entry name" value="CARBOXYNORSPERMIDINE SYNTHASE"/>
    <property type="match status" value="1"/>
</dbReference>
<dbReference type="AlphaFoldDB" id="A0A0C2W963"/>
<comment type="caution">
    <text evidence="1">The sequence shown here is derived from an EMBL/GenBank/DDBJ whole genome shotgun (WGS) entry which is preliminary data.</text>
</comment>
<dbReference type="Gene3D" id="3.30.360.10">
    <property type="entry name" value="Dihydrodipicolinate Reductase, domain 2"/>
    <property type="match status" value="1"/>
</dbReference>
<dbReference type="PANTHER" id="PTHR43796:SF2">
    <property type="entry name" value="CARBOXYNORSPERMIDINE SYNTHASE"/>
    <property type="match status" value="1"/>
</dbReference>
<reference evidence="1 2" key="1">
    <citation type="journal article" date="2017" name="Poromechanics V (2013)">
        <title>Genomic Characterization of the Arsenic-Tolerant Actinobacterium, &lt;i&gt;Rhodococcus erythropolis&lt;/i&gt; S43.</title>
        <authorList>
            <person name="Retamal-Morales G."/>
            <person name="Mehnert M."/>
            <person name="Schwabe R."/>
            <person name="Tischler D."/>
            <person name="Schloemann M."/>
            <person name="Levican G.J."/>
        </authorList>
    </citation>
    <scope>NUCLEOTIDE SEQUENCE [LARGE SCALE GENOMIC DNA]</scope>
    <source>
        <strain evidence="1 2">S43</strain>
    </source>
</reference>
<dbReference type="SUPFAM" id="SSF51735">
    <property type="entry name" value="NAD(P)-binding Rossmann-fold domains"/>
    <property type="match status" value="1"/>
</dbReference>
<evidence type="ECO:0000313" key="1">
    <source>
        <dbReference type="EMBL" id="KAB2585163.1"/>
    </source>
</evidence>
<dbReference type="InterPro" id="IPR036291">
    <property type="entry name" value="NAD(P)-bd_dom_sf"/>
</dbReference>
<name>A0A0C2W963_RHOER</name>
<gene>
    <name evidence="1" type="ORF">BS297_11810</name>
</gene>
<dbReference type="Proteomes" id="UP000325576">
    <property type="component" value="Unassembled WGS sequence"/>
</dbReference>
<dbReference type="Gene3D" id="3.40.50.720">
    <property type="entry name" value="NAD(P)-binding Rossmann-like Domain"/>
    <property type="match status" value="1"/>
</dbReference>
<proteinExistence type="predicted"/>
<organism evidence="1 2">
    <name type="scientific">Rhodococcus erythropolis</name>
    <name type="common">Arthrobacter picolinophilus</name>
    <dbReference type="NCBI Taxonomy" id="1833"/>
    <lineage>
        <taxon>Bacteria</taxon>
        <taxon>Bacillati</taxon>
        <taxon>Actinomycetota</taxon>
        <taxon>Actinomycetes</taxon>
        <taxon>Mycobacteriales</taxon>
        <taxon>Nocardiaceae</taxon>
        <taxon>Rhodococcus</taxon>
        <taxon>Rhodococcus erythropolis group</taxon>
    </lineage>
</organism>
<evidence type="ECO:0000313" key="2">
    <source>
        <dbReference type="Proteomes" id="UP000325576"/>
    </source>
</evidence>
<sequence>MTDSLQYSADGPILVAGGYGTVGSALTALLAPDFPLLLTGRTPERGNELASHHGASVRRWDLLDPTPFDASVRAVVSTVNDPHDRVLSAAVEAGIPYVDITRWTTRVARAATLAGQKSPSAPVYLSSGWMGGVTNVVAAALADELGGASTIDVSIRYDVNDIAGLDSVDFIDRLGQDFEVMQQGNPITVSPLTDTRWVDFPGSRTKVGRIDTPEQFTFPMTLGAETASTRIGFSSHASTTALLAAKKVGLFRWGRGDRFTPLRRGLLYSPGKGGSAQVRIDVTGPSGTTSATIVDPQGQAHLTAVGGALAVRQALADDAQPGVTFPESLPNPRRTVSELESFGVAVLRA</sequence>
<dbReference type="EMBL" id="MRBO01000359">
    <property type="protein sequence ID" value="KAB2585163.1"/>
    <property type="molecule type" value="Genomic_DNA"/>
</dbReference>
<accession>A0A0C2W963</accession>